<dbReference type="PANTHER" id="PTHR35280">
    <property type="entry name" value="F17L21.9"/>
    <property type="match status" value="1"/>
</dbReference>
<dbReference type="EMBL" id="JAKUCV010004269">
    <property type="protein sequence ID" value="KAJ4835923.1"/>
    <property type="molecule type" value="Genomic_DNA"/>
</dbReference>
<name>A0A9Q0FQK3_9ROSI</name>
<sequence length="215" mass="23053">MEPTKKLELIDQAIHKLLAEERNKKASGGDPSLEDDDDDDDTDQRLLSRLLSELESLKGDQYDPSAEREVVDSPAVGAAELENEKSSEVVGGGGGGSRTEIGAEEIVKELKKVKKQNLVTHCLLSVMILLTVTWQLSEVSLLLKVKDGLSHPFRSFGGLLAGMVLGPGRRRAEDNGNNGNNGNHQNGALTVAGAASSLRMPELPALDFNLNGDQT</sequence>
<evidence type="ECO:0000256" key="1">
    <source>
        <dbReference type="SAM" id="MobiDB-lite"/>
    </source>
</evidence>
<feature type="compositionally biased region" description="Basic and acidic residues" evidence="1">
    <location>
        <begin position="58"/>
        <end position="71"/>
    </location>
</feature>
<dbReference type="PANTHER" id="PTHR35280:SF1">
    <property type="entry name" value="F17L21.9"/>
    <property type="match status" value="1"/>
</dbReference>
<dbReference type="AlphaFoldDB" id="A0A9Q0FQK3"/>
<keyword evidence="3" id="KW-1185">Reference proteome</keyword>
<gene>
    <name evidence="2" type="ORF">Tsubulata_026524</name>
</gene>
<evidence type="ECO:0000313" key="2">
    <source>
        <dbReference type="EMBL" id="KAJ4835923.1"/>
    </source>
</evidence>
<evidence type="ECO:0000313" key="3">
    <source>
        <dbReference type="Proteomes" id="UP001141552"/>
    </source>
</evidence>
<feature type="compositionally biased region" description="Acidic residues" evidence="1">
    <location>
        <begin position="32"/>
        <end position="42"/>
    </location>
</feature>
<reference evidence="2" key="2">
    <citation type="journal article" date="2023" name="Plants (Basel)">
        <title>Annotation of the Turnera subulata (Passifloraceae) Draft Genome Reveals the S-Locus Evolved after the Divergence of Turneroideae from Passifloroideae in a Stepwise Manner.</title>
        <authorList>
            <person name="Henning P.M."/>
            <person name="Roalson E.H."/>
            <person name="Mir W."/>
            <person name="McCubbin A.G."/>
            <person name="Shore J.S."/>
        </authorList>
    </citation>
    <scope>NUCLEOTIDE SEQUENCE</scope>
    <source>
        <strain evidence="2">F60SS</strain>
    </source>
</reference>
<proteinExistence type="predicted"/>
<organism evidence="2 3">
    <name type="scientific">Turnera subulata</name>
    <dbReference type="NCBI Taxonomy" id="218843"/>
    <lineage>
        <taxon>Eukaryota</taxon>
        <taxon>Viridiplantae</taxon>
        <taxon>Streptophyta</taxon>
        <taxon>Embryophyta</taxon>
        <taxon>Tracheophyta</taxon>
        <taxon>Spermatophyta</taxon>
        <taxon>Magnoliopsida</taxon>
        <taxon>eudicotyledons</taxon>
        <taxon>Gunneridae</taxon>
        <taxon>Pentapetalae</taxon>
        <taxon>rosids</taxon>
        <taxon>fabids</taxon>
        <taxon>Malpighiales</taxon>
        <taxon>Passifloraceae</taxon>
        <taxon>Turnera</taxon>
    </lineage>
</organism>
<dbReference type="OrthoDB" id="782808at2759"/>
<reference evidence="2" key="1">
    <citation type="submission" date="2022-02" db="EMBL/GenBank/DDBJ databases">
        <authorList>
            <person name="Henning P.M."/>
            <person name="McCubbin A.G."/>
            <person name="Shore J.S."/>
        </authorList>
    </citation>
    <scope>NUCLEOTIDE SEQUENCE</scope>
    <source>
        <strain evidence="2">F60SS</strain>
        <tissue evidence="2">Leaves</tissue>
    </source>
</reference>
<comment type="caution">
    <text evidence="2">The sequence shown here is derived from an EMBL/GenBank/DDBJ whole genome shotgun (WGS) entry which is preliminary data.</text>
</comment>
<protein>
    <submittedName>
        <fullName evidence="2">Uncharacterized protein</fullName>
    </submittedName>
</protein>
<accession>A0A9Q0FQK3</accession>
<dbReference type="Proteomes" id="UP001141552">
    <property type="component" value="Unassembled WGS sequence"/>
</dbReference>
<feature type="region of interest" description="Disordered" evidence="1">
    <location>
        <begin position="58"/>
        <end position="79"/>
    </location>
</feature>
<feature type="region of interest" description="Disordered" evidence="1">
    <location>
        <begin position="20"/>
        <end position="44"/>
    </location>
</feature>